<comment type="similarity">
    <text evidence="5">Belongs to the FNT transporter (TC 1.A.16) family.</text>
</comment>
<comment type="subcellular location">
    <subcellularLocation>
        <location evidence="1">Membrane</location>
        <topology evidence="1">Multi-pass membrane protein</topology>
    </subcellularLocation>
</comment>
<dbReference type="EMBL" id="BHYK01000001">
    <property type="protein sequence ID" value="GCD08631.1"/>
    <property type="molecule type" value="Genomic_DNA"/>
</dbReference>
<feature type="transmembrane region" description="Helical" evidence="6">
    <location>
        <begin position="147"/>
        <end position="174"/>
    </location>
</feature>
<dbReference type="GO" id="GO:0015499">
    <property type="term" value="F:formate transmembrane transporter activity"/>
    <property type="evidence" value="ECO:0007669"/>
    <property type="project" value="TreeGrafter"/>
</dbReference>
<sequence length="279" mass="30108">MDKSMLSTKEVCNYVESLGIQKANNKFIQTLILGILAGAFIAIGGFSAAMASHSIENVGVAKLVSGIIFPVGLMLVIICGAELFTGNCLLTVAYAQKKITLKKMLKNWAIVYFANFIGAFIIVVLIYYSGLLSTSGGKFGGYVIKVAAYKCGLTFIQAFTSGILCNFVVSLAVWGSYAAKDVVSKVFISFFPIMAFVIAGFEHSVANMYYLLLGLFAKVNPDYVQLSHQSAEKVANINFVHIAQNLIPTTLGNIVGGGIFVGLAYWLIFNKAVLKDVDR</sequence>
<evidence type="ECO:0000256" key="4">
    <source>
        <dbReference type="ARBA" id="ARBA00023136"/>
    </source>
</evidence>
<feature type="transmembrane region" description="Helical" evidence="6">
    <location>
        <begin position="31"/>
        <end position="55"/>
    </location>
</feature>
<feature type="transmembrane region" description="Helical" evidence="6">
    <location>
        <begin position="107"/>
        <end position="127"/>
    </location>
</feature>
<feature type="transmembrane region" description="Helical" evidence="6">
    <location>
        <begin position="186"/>
        <end position="212"/>
    </location>
</feature>
<accession>A0A401UGE2</accession>
<comment type="caution">
    <text evidence="7">The sequence shown here is derived from an EMBL/GenBank/DDBJ whole genome shotgun (WGS) entry which is preliminary data.</text>
</comment>
<dbReference type="OrthoDB" id="9786493at2"/>
<dbReference type="PROSITE" id="PS01005">
    <property type="entry name" value="FORMATE_NITRITE_TP_1"/>
    <property type="match status" value="1"/>
</dbReference>
<dbReference type="Gene3D" id="1.20.1080.10">
    <property type="entry name" value="Glycerol uptake facilitator protein"/>
    <property type="match status" value="1"/>
</dbReference>
<organism evidence="7 8">
    <name type="scientific">Clostridium tagluense</name>
    <dbReference type="NCBI Taxonomy" id="360422"/>
    <lineage>
        <taxon>Bacteria</taxon>
        <taxon>Bacillati</taxon>
        <taxon>Bacillota</taxon>
        <taxon>Clostridia</taxon>
        <taxon>Eubacteriales</taxon>
        <taxon>Clostridiaceae</taxon>
        <taxon>Clostridium</taxon>
    </lineage>
</organism>
<dbReference type="PANTHER" id="PTHR30520">
    <property type="entry name" value="FORMATE TRANSPORTER-RELATED"/>
    <property type="match status" value="1"/>
</dbReference>
<keyword evidence="4 6" id="KW-0472">Membrane</keyword>
<evidence type="ECO:0000256" key="6">
    <source>
        <dbReference type="SAM" id="Phobius"/>
    </source>
</evidence>
<gene>
    <name evidence="7" type="ORF">Ctaglu_02540</name>
</gene>
<keyword evidence="2 6" id="KW-0812">Transmembrane</keyword>
<evidence type="ECO:0000313" key="7">
    <source>
        <dbReference type="EMBL" id="GCD08631.1"/>
    </source>
</evidence>
<reference evidence="7 8" key="1">
    <citation type="submission" date="2018-11" db="EMBL/GenBank/DDBJ databases">
        <title>Genome sequencing and assembly of Clostridium tagluense strain A121.</title>
        <authorList>
            <person name="Murakami T."/>
            <person name="Segawa T."/>
            <person name="Shcherbakova V.A."/>
            <person name="Mori H."/>
            <person name="Yoshimura Y."/>
        </authorList>
    </citation>
    <scope>NUCLEOTIDE SEQUENCE [LARGE SCALE GENOMIC DNA]</scope>
    <source>
        <strain evidence="7 8">A121</strain>
    </source>
</reference>
<dbReference type="AlphaFoldDB" id="A0A401UGE2"/>
<evidence type="ECO:0000256" key="5">
    <source>
        <dbReference type="ARBA" id="ARBA00049660"/>
    </source>
</evidence>
<dbReference type="Pfam" id="PF01226">
    <property type="entry name" value="Form_Nir_trans"/>
    <property type="match status" value="1"/>
</dbReference>
<feature type="transmembrane region" description="Helical" evidence="6">
    <location>
        <begin position="246"/>
        <end position="269"/>
    </location>
</feature>
<dbReference type="PANTHER" id="PTHR30520:SF6">
    <property type="entry name" value="FORMATE_NITRATE FAMILY TRANSPORTER (EUROFUNG)"/>
    <property type="match status" value="1"/>
</dbReference>
<dbReference type="RefSeq" id="WP_124997264.1">
    <property type="nucleotide sequence ID" value="NZ_BHYK01000001.1"/>
</dbReference>
<dbReference type="InterPro" id="IPR024002">
    <property type="entry name" value="For/NO2_transpt_CS"/>
</dbReference>
<name>A0A401UGE2_9CLOT</name>
<feature type="transmembrane region" description="Helical" evidence="6">
    <location>
        <begin position="67"/>
        <end position="95"/>
    </location>
</feature>
<dbReference type="InterPro" id="IPR023271">
    <property type="entry name" value="Aquaporin-like"/>
</dbReference>
<protein>
    <submittedName>
        <fullName evidence="7">FdhC protein</fullName>
    </submittedName>
</protein>
<evidence type="ECO:0000256" key="3">
    <source>
        <dbReference type="ARBA" id="ARBA00022989"/>
    </source>
</evidence>
<evidence type="ECO:0000256" key="1">
    <source>
        <dbReference type="ARBA" id="ARBA00004141"/>
    </source>
</evidence>
<keyword evidence="8" id="KW-1185">Reference proteome</keyword>
<keyword evidence="3 6" id="KW-1133">Transmembrane helix</keyword>
<evidence type="ECO:0000313" key="8">
    <source>
        <dbReference type="Proteomes" id="UP000287872"/>
    </source>
</evidence>
<dbReference type="GO" id="GO:0005886">
    <property type="term" value="C:plasma membrane"/>
    <property type="evidence" value="ECO:0007669"/>
    <property type="project" value="TreeGrafter"/>
</dbReference>
<evidence type="ECO:0000256" key="2">
    <source>
        <dbReference type="ARBA" id="ARBA00022692"/>
    </source>
</evidence>
<dbReference type="InterPro" id="IPR000292">
    <property type="entry name" value="For/NO2_transpt"/>
</dbReference>
<proteinExistence type="inferred from homology"/>
<dbReference type="Proteomes" id="UP000287872">
    <property type="component" value="Unassembled WGS sequence"/>
</dbReference>